<feature type="transmembrane region" description="Helical" evidence="6">
    <location>
        <begin position="217"/>
        <end position="239"/>
    </location>
</feature>
<evidence type="ECO:0000256" key="6">
    <source>
        <dbReference type="SAM" id="Phobius"/>
    </source>
</evidence>
<dbReference type="PANTHER" id="PTHR23514:SF15">
    <property type="entry name" value="TRANSPORTER, PUTATIVE (AFU_ORTHOLOGUE AFUA_8G05090)-RELATED"/>
    <property type="match status" value="1"/>
</dbReference>
<accession>A0AAN8R8Y8</accession>
<feature type="transmembrane region" description="Helical" evidence="6">
    <location>
        <begin position="251"/>
        <end position="274"/>
    </location>
</feature>
<dbReference type="AlphaFoldDB" id="A0AAN8R8Y8"/>
<sequence length="500" mass="54384">MSSTSTFTTMSKDGNLELSSFIAPPPRAVAEASSSSRRAHRLGTYDDEIRISTTPPPGKSGVSVDIESQPPSPTRDSDIPPEGAVTAHNTAMERNIRWKTAATFFSLWMAGFQDGSTGALIPYLKVRYDIGLAFVALVYISTFLGWFTAAIINVHLIGRLGMGGVLFLGSILQVTQYALQCWQPPYPLFVVGFFIGGVGVAIQDAQTNTFNANLPRAHLFLGLGHGFYGLGALVSPLIAATIANTTPDFRYWYYFYFAAVGLAVFNFMFISITFREVIFPPLFRKLTGKPSADVLERSDKKTTKESHKDMKAIISRKEVWIFAAYFFAYVGAEVTAGGWVVEFMIEVRNGKPSQVGYIGSAFWGGLTLGRFVLAEPTNRWGEHRMVLIYTGLAIAVELVFWFVPNIVVGGVMIGLLGFLIGPFFPVGISLATKLLPRELHAGSIGFMTVLGSAGGAVFPFLTGAVASAKGVQVLQPILCALFVVQVLLWLCVPRVKQPSK</sequence>
<gene>
    <name evidence="8" type="ORF">TWF718_003366</name>
</gene>
<proteinExistence type="predicted"/>
<dbReference type="FunFam" id="1.20.1250.20:FF:000286">
    <property type="entry name" value="MFS efflux transporter"/>
    <property type="match status" value="1"/>
</dbReference>
<dbReference type="PROSITE" id="PS50850">
    <property type="entry name" value="MFS"/>
    <property type="match status" value="1"/>
</dbReference>
<dbReference type="Pfam" id="PF07690">
    <property type="entry name" value="MFS_1"/>
    <property type="match status" value="1"/>
</dbReference>
<evidence type="ECO:0000313" key="8">
    <source>
        <dbReference type="EMBL" id="KAK6329939.1"/>
    </source>
</evidence>
<evidence type="ECO:0000256" key="5">
    <source>
        <dbReference type="SAM" id="MobiDB-lite"/>
    </source>
</evidence>
<dbReference type="Gene3D" id="1.20.1250.20">
    <property type="entry name" value="MFS general substrate transporter like domains"/>
    <property type="match status" value="2"/>
</dbReference>
<reference evidence="8 9" key="1">
    <citation type="submission" date="2019-10" db="EMBL/GenBank/DDBJ databases">
        <authorList>
            <person name="Palmer J.M."/>
        </authorList>
    </citation>
    <scope>NUCLEOTIDE SEQUENCE [LARGE SCALE GENOMIC DNA]</scope>
    <source>
        <strain evidence="8 9">TWF718</strain>
    </source>
</reference>
<feature type="region of interest" description="Disordered" evidence="5">
    <location>
        <begin position="1"/>
        <end position="84"/>
    </location>
</feature>
<feature type="transmembrane region" description="Helical" evidence="6">
    <location>
        <begin position="409"/>
        <end position="432"/>
    </location>
</feature>
<dbReference type="InterPro" id="IPR051788">
    <property type="entry name" value="MFS_Transporter"/>
</dbReference>
<evidence type="ECO:0000256" key="4">
    <source>
        <dbReference type="ARBA" id="ARBA00023136"/>
    </source>
</evidence>
<feature type="transmembrane region" description="Helical" evidence="6">
    <location>
        <begin position="385"/>
        <end position="403"/>
    </location>
</feature>
<evidence type="ECO:0000259" key="7">
    <source>
        <dbReference type="PROSITE" id="PS50850"/>
    </source>
</evidence>
<feature type="compositionally biased region" description="Low complexity" evidence="5">
    <location>
        <begin position="1"/>
        <end position="11"/>
    </location>
</feature>
<feature type="transmembrane region" description="Helical" evidence="6">
    <location>
        <begin position="160"/>
        <end position="179"/>
    </location>
</feature>
<feature type="transmembrane region" description="Helical" evidence="6">
    <location>
        <begin position="444"/>
        <end position="467"/>
    </location>
</feature>
<dbReference type="SUPFAM" id="SSF103473">
    <property type="entry name" value="MFS general substrate transporter"/>
    <property type="match status" value="1"/>
</dbReference>
<evidence type="ECO:0000256" key="2">
    <source>
        <dbReference type="ARBA" id="ARBA00022692"/>
    </source>
</evidence>
<keyword evidence="2 6" id="KW-0812">Transmembrane</keyword>
<dbReference type="InterPro" id="IPR011701">
    <property type="entry name" value="MFS"/>
</dbReference>
<organism evidence="8 9">
    <name type="scientific">Orbilia javanica</name>
    <dbReference type="NCBI Taxonomy" id="47235"/>
    <lineage>
        <taxon>Eukaryota</taxon>
        <taxon>Fungi</taxon>
        <taxon>Dikarya</taxon>
        <taxon>Ascomycota</taxon>
        <taxon>Pezizomycotina</taxon>
        <taxon>Orbiliomycetes</taxon>
        <taxon>Orbiliales</taxon>
        <taxon>Orbiliaceae</taxon>
        <taxon>Orbilia</taxon>
    </lineage>
</organism>
<comment type="caution">
    <text evidence="8">The sequence shown here is derived from an EMBL/GenBank/DDBJ whole genome shotgun (WGS) entry which is preliminary data.</text>
</comment>
<feature type="transmembrane region" description="Helical" evidence="6">
    <location>
        <begin position="130"/>
        <end position="153"/>
    </location>
</feature>
<feature type="transmembrane region" description="Helical" evidence="6">
    <location>
        <begin position="473"/>
        <end position="492"/>
    </location>
</feature>
<feature type="transmembrane region" description="Helical" evidence="6">
    <location>
        <begin position="319"/>
        <end position="341"/>
    </location>
</feature>
<evidence type="ECO:0000313" key="9">
    <source>
        <dbReference type="Proteomes" id="UP001313282"/>
    </source>
</evidence>
<keyword evidence="9" id="KW-1185">Reference proteome</keyword>
<dbReference type="InterPro" id="IPR020846">
    <property type="entry name" value="MFS_dom"/>
</dbReference>
<keyword evidence="4 6" id="KW-0472">Membrane</keyword>
<name>A0AAN8R8Y8_9PEZI</name>
<dbReference type="EMBL" id="JAVHNR010000012">
    <property type="protein sequence ID" value="KAK6329939.1"/>
    <property type="molecule type" value="Genomic_DNA"/>
</dbReference>
<dbReference type="Proteomes" id="UP001313282">
    <property type="component" value="Unassembled WGS sequence"/>
</dbReference>
<dbReference type="GO" id="GO:0022857">
    <property type="term" value="F:transmembrane transporter activity"/>
    <property type="evidence" value="ECO:0007669"/>
    <property type="project" value="InterPro"/>
</dbReference>
<protein>
    <recommendedName>
        <fullName evidence="7">Major facilitator superfamily (MFS) profile domain-containing protein</fullName>
    </recommendedName>
</protein>
<evidence type="ECO:0000256" key="1">
    <source>
        <dbReference type="ARBA" id="ARBA00004141"/>
    </source>
</evidence>
<keyword evidence="3 6" id="KW-1133">Transmembrane helix</keyword>
<evidence type="ECO:0000256" key="3">
    <source>
        <dbReference type="ARBA" id="ARBA00022989"/>
    </source>
</evidence>
<dbReference type="GO" id="GO:0016020">
    <property type="term" value="C:membrane"/>
    <property type="evidence" value="ECO:0007669"/>
    <property type="project" value="UniProtKB-SubCell"/>
</dbReference>
<feature type="domain" description="Major facilitator superfamily (MFS) profile" evidence="7">
    <location>
        <begin position="99"/>
        <end position="496"/>
    </location>
</feature>
<comment type="subcellular location">
    <subcellularLocation>
        <location evidence="1">Membrane</location>
        <topology evidence="1">Multi-pass membrane protein</topology>
    </subcellularLocation>
</comment>
<dbReference type="InterPro" id="IPR036259">
    <property type="entry name" value="MFS_trans_sf"/>
</dbReference>
<feature type="transmembrane region" description="Helical" evidence="6">
    <location>
        <begin position="185"/>
        <end position="205"/>
    </location>
</feature>
<dbReference type="PANTHER" id="PTHR23514">
    <property type="entry name" value="BYPASS OF STOP CODON PROTEIN 6"/>
    <property type="match status" value="1"/>
</dbReference>